<evidence type="ECO:0000256" key="1">
    <source>
        <dbReference type="SAM" id="MobiDB-lite"/>
    </source>
</evidence>
<evidence type="ECO:0000313" key="2">
    <source>
        <dbReference type="EMBL" id="WFD37608.1"/>
    </source>
</evidence>
<reference evidence="2" key="1">
    <citation type="submission" date="2023-03" db="EMBL/GenBank/DDBJ databases">
        <title>Mating type loci evolution in Malassezia.</title>
        <authorList>
            <person name="Coelho M.A."/>
        </authorList>
    </citation>
    <scope>NUCLEOTIDE SEQUENCE</scope>
    <source>
        <strain evidence="2">CBS 9431</strain>
    </source>
</reference>
<feature type="region of interest" description="Disordered" evidence="1">
    <location>
        <begin position="564"/>
        <end position="585"/>
    </location>
</feature>
<feature type="compositionally biased region" description="Basic and acidic residues" evidence="1">
    <location>
        <begin position="61"/>
        <end position="72"/>
    </location>
</feature>
<keyword evidence="3" id="KW-1185">Reference proteome</keyword>
<feature type="compositionally biased region" description="Low complexity" evidence="1">
    <location>
        <begin position="111"/>
        <end position="120"/>
    </location>
</feature>
<feature type="compositionally biased region" description="Polar residues" evidence="1">
    <location>
        <begin position="74"/>
        <end position="85"/>
    </location>
</feature>
<feature type="region of interest" description="Disordered" evidence="1">
    <location>
        <begin position="1"/>
        <end position="183"/>
    </location>
</feature>
<feature type="compositionally biased region" description="Low complexity" evidence="1">
    <location>
        <begin position="34"/>
        <end position="44"/>
    </location>
</feature>
<dbReference type="GeneID" id="85224204"/>
<feature type="compositionally biased region" description="Low complexity" evidence="1">
    <location>
        <begin position="171"/>
        <end position="183"/>
    </location>
</feature>
<dbReference type="Proteomes" id="UP001217754">
    <property type="component" value="Chromosome 1"/>
</dbReference>
<dbReference type="EMBL" id="CP119958">
    <property type="protein sequence ID" value="WFD37608.1"/>
    <property type="molecule type" value="Genomic_DNA"/>
</dbReference>
<protein>
    <submittedName>
        <fullName evidence="2">Uncharacterized protein</fullName>
    </submittedName>
</protein>
<sequence length="722" mass="77726">MRSRTNLAMTAHGVDSTARPANVRRKSTDERFSRALSSTSRSKSQVQIEGTARKPQRKTSGKSEARTEHPGDVSESNWTSASPASSVDDEDDAGDEHEAPAPVQRTDKATTMRPPQAAAQPPTPHKAEAPPPAETPRRRGTPSHAKVSTGARPSEPGPLSPKTTAPSHADSPASVRSHASVRSSRSMIFGRNGLQPSAPVHPVLDTHRVTSQPHGTATDAGTAPSQAPSRFYLEENDETRMPSSQPYMRSLGSTSNLTLEEMSREQADTPNFSRSRVDSMTSLNSLTGATSGMRRTNSTQSLNEAQLHKSTSSREQLAHLLHRTPVRRDSALRSVTGDHSGPVRVGASGSSSKLVANTFAHMLQVGPVERPAKPIVSKFAGYQQQFDPAASAQHLPVVASQREEVPGRVVSVDVPVPSVFSAGFVERIKARMEHRPLRETHDDMAHSPPQYRYLLDYGLSGPSIDKAALSHVELTPRLESGLPLGDIPDSPVRLRSGRPSVPRRADSHDTAKLVVPDSVTTLAPNMIPFHFIHALTSAMENALALDHAEVPAMASLLPGVAEKDEGLLPASPPSSGSEVEASSDEEEHVHYIDNQSMRAIAYTAQAVSIQRIHTVTRRFSDPYREAFSRVVHASGYMPYLRAQEQAQAPSPMRRASQAAPMRLTPSGSLWNLSAYVGTGERGSIDAQHPTSRPGLARSNTALAALGNLAQQSNSPRRAPART</sequence>
<feature type="region of interest" description="Disordered" evidence="1">
    <location>
        <begin position="261"/>
        <end position="349"/>
    </location>
</feature>
<gene>
    <name evidence="2" type="ORF">MJAP1_000555</name>
</gene>
<feature type="compositionally biased region" description="Pro residues" evidence="1">
    <location>
        <begin position="121"/>
        <end position="134"/>
    </location>
</feature>
<proteinExistence type="predicted"/>
<feature type="compositionally biased region" description="Polar residues" evidence="1">
    <location>
        <begin position="268"/>
        <end position="315"/>
    </location>
</feature>
<accession>A0AAF0EUY1</accession>
<dbReference type="RefSeq" id="XP_060120505.1">
    <property type="nucleotide sequence ID" value="XM_060264522.1"/>
</dbReference>
<feature type="region of interest" description="Disordered" evidence="1">
    <location>
        <begin position="208"/>
        <end position="228"/>
    </location>
</feature>
<name>A0AAF0EUY1_9BASI</name>
<feature type="region of interest" description="Disordered" evidence="1">
    <location>
        <begin position="483"/>
        <end position="508"/>
    </location>
</feature>
<evidence type="ECO:0000313" key="3">
    <source>
        <dbReference type="Proteomes" id="UP001217754"/>
    </source>
</evidence>
<feature type="compositionally biased region" description="Low complexity" evidence="1">
    <location>
        <begin position="567"/>
        <end position="577"/>
    </location>
</feature>
<organism evidence="2 3">
    <name type="scientific">Malassezia japonica</name>
    <dbReference type="NCBI Taxonomy" id="223818"/>
    <lineage>
        <taxon>Eukaryota</taxon>
        <taxon>Fungi</taxon>
        <taxon>Dikarya</taxon>
        <taxon>Basidiomycota</taxon>
        <taxon>Ustilaginomycotina</taxon>
        <taxon>Malasseziomycetes</taxon>
        <taxon>Malasseziales</taxon>
        <taxon>Malasseziaceae</taxon>
        <taxon>Malassezia</taxon>
    </lineage>
</organism>
<dbReference type="AlphaFoldDB" id="A0AAF0EUY1"/>